<dbReference type="EMBL" id="JAMSHJ010000005">
    <property type="protein sequence ID" value="KAI5412796.1"/>
    <property type="molecule type" value="Genomic_DNA"/>
</dbReference>
<dbReference type="InterPro" id="IPR049808">
    <property type="entry name" value="CONSTANS-like_Bbox1"/>
</dbReference>
<feature type="compositionally biased region" description="Low complexity" evidence="4">
    <location>
        <begin position="126"/>
        <end position="144"/>
    </location>
</feature>
<dbReference type="InterPro" id="IPR000315">
    <property type="entry name" value="Znf_B-box"/>
</dbReference>
<comment type="caution">
    <text evidence="6">The sequence shown here is derived from an EMBL/GenBank/DDBJ whole genome shotgun (WGS) entry which is preliminary data.</text>
</comment>
<feature type="domain" description="B box-type" evidence="5">
    <location>
        <begin position="1"/>
        <end position="46"/>
    </location>
</feature>
<keyword evidence="2" id="KW-0863">Zinc-finger</keyword>
<feature type="compositionally biased region" description="Acidic residues" evidence="4">
    <location>
        <begin position="85"/>
        <end position="121"/>
    </location>
</feature>
<evidence type="ECO:0000256" key="1">
    <source>
        <dbReference type="ARBA" id="ARBA00022723"/>
    </source>
</evidence>
<dbReference type="Pfam" id="PF00643">
    <property type="entry name" value="zf-B_box"/>
    <property type="match status" value="1"/>
</dbReference>
<gene>
    <name evidence="6" type="ORF">KIW84_057426</name>
</gene>
<dbReference type="Gramene" id="Psat05G0742600-T1">
    <property type="protein sequence ID" value="KAI5412796.1"/>
    <property type="gene ID" value="KIW84_057426"/>
</dbReference>
<evidence type="ECO:0000256" key="3">
    <source>
        <dbReference type="ARBA" id="ARBA00022833"/>
    </source>
</evidence>
<dbReference type="CDD" id="cd19821">
    <property type="entry name" value="Bbox1_BBX-like"/>
    <property type="match status" value="1"/>
</dbReference>
<dbReference type="PANTHER" id="PTHR31717">
    <property type="entry name" value="ZINC FINGER PROTEIN CONSTANS-LIKE 10"/>
    <property type="match status" value="1"/>
</dbReference>
<evidence type="ECO:0000313" key="6">
    <source>
        <dbReference type="EMBL" id="KAI5412796.1"/>
    </source>
</evidence>
<dbReference type="AlphaFoldDB" id="A0A9D4X292"/>
<keyword evidence="7" id="KW-1185">Reference proteome</keyword>
<accession>A0A9D4X292</accession>
<proteinExistence type="predicted"/>
<evidence type="ECO:0000256" key="4">
    <source>
        <dbReference type="SAM" id="MobiDB-lite"/>
    </source>
</evidence>
<dbReference type="GO" id="GO:0008270">
    <property type="term" value="F:zinc ion binding"/>
    <property type="evidence" value="ECO:0007669"/>
    <property type="project" value="UniProtKB-KW"/>
</dbReference>
<sequence>MKKNCELCKLPARTFCESDQASLCWDCDSKIHSANFLVARHVRTLLCHRCQSPTPWKASGARLSNALSLCETCGRGGGGRKLEGEQEEESEGDNEEDDEVDTDFDEEEEEEEEVDGDEDGDNQVVPWSSTAEPPAASSSSGSEESVSKCNDNDEEVVSKLVTTNLVSLKRRREEDRDFQASDSKICVNQRRYGAERRRCDGEPPWKASIRQVSDGKAPENSQPHD</sequence>
<dbReference type="SMART" id="SM00336">
    <property type="entry name" value="BBOX"/>
    <property type="match status" value="1"/>
</dbReference>
<evidence type="ECO:0000256" key="2">
    <source>
        <dbReference type="ARBA" id="ARBA00022771"/>
    </source>
</evidence>
<feature type="region of interest" description="Disordered" evidence="4">
    <location>
        <begin position="76"/>
        <end position="155"/>
    </location>
</feature>
<evidence type="ECO:0000259" key="5">
    <source>
        <dbReference type="SMART" id="SM00336"/>
    </source>
</evidence>
<organism evidence="6 7">
    <name type="scientific">Pisum sativum</name>
    <name type="common">Garden pea</name>
    <name type="synonym">Lathyrus oleraceus</name>
    <dbReference type="NCBI Taxonomy" id="3888"/>
    <lineage>
        <taxon>Eukaryota</taxon>
        <taxon>Viridiplantae</taxon>
        <taxon>Streptophyta</taxon>
        <taxon>Embryophyta</taxon>
        <taxon>Tracheophyta</taxon>
        <taxon>Spermatophyta</taxon>
        <taxon>Magnoliopsida</taxon>
        <taxon>eudicotyledons</taxon>
        <taxon>Gunneridae</taxon>
        <taxon>Pentapetalae</taxon>
        <taxon>rosids</taxon>
        <taxon>fabids</taxon>
        <taxon>Fabales</taxon>
        <taxon>Fabaceae</taxon>
        <taxon>Papilionoideae</taxon>
        <taxon>50 kb inversion clade</taxon>
        <taxon>NPAAA clade</taxon>
        <taxon>Hologalegina</taxon>
        <taxon>IRL clade</taxon>
        <taxon>Fabeae</taxon>
        <taxon>Lathyrus</taxon>
    </lineage>
</organism>
<dbReference type="PANTHER" id="PTHR31717:SF60">
    <property type="entry name" value="B-BOX TYPE ZINC FINGER FAMILY PROTEIN"/>
    <property type="match status" value="1"/>
</dbReference>
<keyword evidence="1" id="KW-0479">Metal-binding</keyword>
<evidence type="ECO:0000313" key="7">
    <source>
        <dbReference type="Proteomes" id="UP001058974"/>
    </source>
</evidence>
<keyword evidence="3" id="KW-0862">Zinc</keyword>
<dbReference type="Gramene" id="Psat5g267200.1">
    <property type="protein sequence ID" value="Psat5g267200.1.cds"/>
    <property type="gene ID" value="Psat5g267200"/>
</dbReference>
<name>A0A9D4X292_PEA</name>
<dbReference type="Proteomes" id="UP001058974">
    <property type="component" value="Chromosome 5"/>
</dbReference>
<feature type="compositionally biased region" description="Basic and acidic residues" evidence="4">
    <location>
        <begin position="192"/>
        <end position="203"/>
    </location>
</feature>
<dbReference type="OrthoDB" id="153872at2759"/>
<protein>
    <recommendedName>
        <fullName evidence="5">B box-type domain-containing protein</fullName>
    </recommendedName>
</protein>
<feature type="region of interest" description="Disordered" evidence="4">
    <location>
        <begin position="192"/>
        <end position="225"/>
    </location>
</feature>
<reference evidence="6 7" key="1">
    <citation type="journal article" date="2022" name="Nat. Genet.">
        <title>Improved pea reference genome and pan-genome highlight genomic features and evolutionary characteristics.</title>
        <authorList>
            <person name="Yang T."/>
            <person name="Liu R."/>
            <person name="Luo Y."/>
            <person name="Hu S."/>
            <person name="Wang D."/>
            <person name="Wang C."/>
            <person name="Pandey M.K."/>
            <person name="Ge S."/>
            <person name="Xu Q."/>
            <person name="Li N."/>
            <person name="Li G."/>
            <person name="Huang Y."/>
            <person name="Saxena R.K."/>
            <person name="Ji Y."/>
            <person name="Li M."/>
            <person name="Yan X."/>
            <person name="He Y."/>
            <person name="Liu Y."/>
            <person name="Wang X."/>
            <person name="Xiang C."/>
            <person name="Varshney R.K."/>
            <person name="Ding H."/>
            <person name="Gao S."/>
            <person name="Zong X."/>
        </authorList>
    </citation>
    <scope>NUCLEOTIDE SEQUENCE [LARGE SCALE GENOMIC DNA]</scope>
    <source>
        <strain evidence="6 7">cv. Zhongwan 6</strain>
    </source>
</reference>